<dbReference type="RefSeq" id="WP_252856098.1">
    <property type="nucleotide sequence ID" value="NZ_JAMXLR010000095.1"/>
</dbReference>
<keyword evidence="3" id="KW-0378">Hydrolase</keyword>
<dbReference type="Pfam" id="PF00144">
    <property type="entry name" value="Beta-lactamase"/>
    <property type="match status" value="1"/>
</dbReference>
<evidence type="ECO:0000313" key="3">
    <source>
        <dbReference type="EMBL" id="MCO6047983.1"/>
    </source>
</evidence>
<dbReference type="GO" id="GO:0016787">
    <property type="term" value="F:hydrolase activity"/>
    <property type="evidence" value="ECO:0007669"/>
    <property type="project" value="UniProtKB-KW"/>
</dbReference>
<dbReference type="PANTHER" id="PTHR46825:SF9">
    <property type="entry name" value="BETA-LACTAMASE-RELATED DOMAIN-CONTAINING PROTEIN"/>
    <property type="match status" value="1"/>
</dbReference>
<dbReference type="Gene3D" id="1.10.1330.10">
    <property type="entry name" value="Dockerin domain"/>
    <property type="match status" value="1"/>
</dbReference>
<sequence>MNPSVVRRSILLVWMGCLFWAAGARADDIPIAGRSVPQLSLIDQAVLDVMQDGDVGAGVVAVMRNGTPIYHRAFGWQDAARTEPLPINTMMRLASVTKPLTAAAIRSLVQPGVFSLSDQVFDITGQGNGILPHQPFGTGVDARLNDITPLDLLRHRGGWDRGIAGDHTYRERQIASDMGIANPPGRDATLEWILGQPLQFDPGADYAYSNIGYMTLGMISEQLSGQPHIDVIRERVLEPISVEPTLVVHGRTFAEDQDPREPFYDHAGSYSFNVYYPDESAVQVVPRPYGGFDVDARIGQGGVVASPLAILEFLDNYQIAGTNIGAPRLGPGNWRLTHSGGYTGTSTYATQRGDGINFVILFNKASTAGALNSALNDIFDDRQISQWPTADVTLPPMNPPGDFNFDNIVDLADYVVWRNHLGAYVEPWTSGDATGDGLVTHYDYEVWKQHFGQQGDPRQVAAAVPEPATLWLMFPLIAVLLWRRRALAVSSPRQ</sequence>
<dbReference type="InterPro" id="IPR036439">
    <property type="entry name" value="Dockerin_dom_sf"/>
</dbReference>
<protein>
    <submittedName>
        <fullName evidence="3">Serine hydrolase</fullName>
    </submittedName>
</protein>
<dbReference type="InterPro" id="IPR001466">
    <property type="entry name" value="Beta-lactam-related"/>
</dbReference>
<feature type="signal peptide" evidence="1">
    <location>
        <begin position="1"/>
        <end position="26"/>
    </location>
</feature>
<keyword evidence="4" id="KW-1185">Reference proteome</keyword>
<dbReference type="InterPro" id="IPR050491">
    <property type="entry name" value="AmpC-like"/>
</dbReference>
<dbReference type="SUPFAM" id="SSF63446">
    <property type="entry name" value="Type I dockerin domain"/>
    <property type="match status" value="1"/>
</dbReference>
<dbReference type="InterPro" id="IPR012338">
    <property type="entry name" value="Beta-lactam/transpept-like"/>
</dbReference>
<gene>
    <name evidence="3" type="ORF">NG895_29120</name>
</gene>
<feature type="domain" description="Beta-lactamase-related" evidence="2">
    <location>
        <begin position="43"/>
        <end position="327"/>
    </location>
</feature>
<dbReference type="EMBL" id="JAMXLR010000095">
    <property type="protein sequence ID" value="MCO6047983.1"/>
    <property type="molecule type" value="Genomic_DNA"/>
</dbReference>
<dbReference type="Gene3D" id="3.40.710.10">
    <property type="entry name" value="DD-peptidase/beta-lactamase superfamily"/>
    <property type="match status" value="1"/>
</dbReference>
<dbReference type="GO" id="GO:0000272">
    <property type="term" value="P:polysaccharide catabolic process"/>
    <property type="evidence" value="ECO:0007669"/>
    <property type="project" value="InterPro"/>
</dbReference>
<evidence type="ECO:0000256" key="1">
    <source>
        <dbReference type="SAM" id="SignalP"/>
    </source>
</evidence>
<dbReference type="AlphaFoldDB" id="A0A9X2JKB2"/>
<reference evidence="3" key="1">
    <citation type="submission" date="2022-06" db="EMBL/GenBank/DDBJ databases">
        <title>Aeoliella straminimaris, a novel planctomycete from sediments.</title>
        <authorList>
            <person name="Vitorino I.R."/>
            <person name="Lage O.M."/>
        </authorList>
    </citation>
    <scope>NUCLEOTIDE SEQUENCE</scope>
    <source>
        <strain evidence="3">ICT_H6.2</strain>
    </source>
</reference>
<proteinExistence type="predicted"/>
<dbReference type="InterPro" id="IPR013424">
    <property type="entry name" value="Ice-binding_C"/>
</dbReference>
<keyword evidence="1" id="KW-0732">Signal</keyword>
<comment type="caution">
    <text evidence="3">The sequence shown here is derived from an EMBL/GenBank/DDBJ whole genome shotgun (WGS) entry which is preliminary data.</text>
</comment>
<feature type="chain" id="PRO_5040862815" evidence="1">
    <location>
        <begin position="27"/>
        <end position="494"/>
    </location>
</feature>
<evidence type="ECO:0000259" key="2">
    <source>
        <dbReference type="Pfam" id="PF00144"/>
    </source>
</evidence>
<name>A0A9X2JKB2_9BACT</name>
<dbReference type="NCBIfam" id="TIGR02595">
    <property type="entry name" value="PEP_CTERM"/>
    <property type="match status" value="1"/>
</dbReference>
<dbReference type="SUPFAM" id="SSF56601">
    <property type="entry name" value="beta-lactamase/transpeptidase-like"/>
    <property type="match status" value="1"/>
</dbReference>
<evidence type="ECO:0000313" key="4">
    <source>
        <dbReference type="Proteomes" id="UP001155241"/>
    </source>
</evidence>
<dbReference type="Proteomes" id="UP001155241">
    <property type="component" value="Unassembled WGS sequence"/>
</dbReference>
<accession>A0A9X2JKB2</accession>
<dbReference type="PANTHER" id="PTHR46825">
    <property type="entry name" value="D-ALANYL-D-ALANINE-CARBOXYPEPTIDASE/ENDOPEPTIDASE AMPH"/>
    <property type="match status" value="1"/>
</dbReference>
<organism evidence="3 4">
    <name type="scientific">Aeoliella straminimaris</name>
    <dbReference type="NCBI Taxonomy" id="2954799"/>
    <lineage>
        <taxon>Bacteria</taxon>
        <taxon>Pseudomonadati</taxon>
        <taxon>Planctomycetota</taxon>
        <taxon>Planctomycetia</taxon>
        <taxon>Pirellulales</taxon>
        <taxon>Lacipirellulaceae</taxon>
        <taxon>Aeoliella</taxon>
    </lineage>
</organism>